<keyword evidence="3" id="KW-1185">Reference proteome</keyword>
<dbReference type="RefSeq" id="WP_116556430.1">
    <property type="nucleotide sequence ID" value="NZ_QDKM01000001.1"/>
</dbReference>
<dbReference type="AlphaFoldDB" id="A0A2T8HX63"/>
<sequence>MSEKTALLEEKIAHLTRAVEDLSDVVADQAKLLDVMSRRLGALMQREAEREADSGSSVPLADQRPPHW</sequence>
<protein>
    <submittedName>
        <fullName evidence="2">SlyX protein</fullName>
    </submittedName>
</protein>
<dbReference type="Pfam" id="PF04102">
    <property type="entry name" value="SlyX"/>
    <property type="match status" value="1"/>
</dbReference>
<name>A0A2T8HX63_9RHOB</name>
<reference evidence="2 3" key="1">
    <citation type="submission" date="2018-04" db="EMBL/GenBank/DDBJ databases">
        <title>Pararhodobacter oceanense sp. nov., isolated from marine intertidal sediment.</title>
        <authorList>
            <person name="Wang X.-L."/>
            <person name="Du Z.-J."/>
        </authorList>
    </citation>
    <scope>NUCLEOTIDE SEQUENCE [LARGE SCALE GENOMIC DNA]</scope>
    <source>
        <strain evidence="2 3">AM505</strain>
    </source>
</reference>
<proteinExistence type="predicted"/>
<dbReference type="EMBL" id="QDKM01000001">
    <property type="protein sequence ID" value="PVH30026.1"/>
    <property type="molecule type" value="Genomic_DNA"/>
</dbReference>
<organism evidence="2 3">
    <name type="scientific">Pararhodobacter oceanensis</name>
    <dbReference type="NCBI Taxonomy" id="2172121"/>
    <lineage>
        <taxon>Bacteria</taxon>
        <taxon>Pseudomonadati</taxon>
        <taxon>Pseudomonadota</taxon>
        <taxon>Alphaproteobacteria</taxon>
        <taxon>Rhodobacterales</taxon>
        <taxon>Paracoccaceae</taxon>
        <taxon>Pararhodobacter</taxon>
    </lineage>
</organism>
<feature type="region of interest" description="Disordered" evidence="1">
    <location>
        <begin position="46"/>
        <end position="68"/>
    </location>
</feature>
<evidence type="ECO:0000256" key="1">
    <source>
        <dbReference type="SAM" id="MobiDB-lite"/>
    </source>
</evidence>
<dbReference type="InterPro" id="IPR007236">
    <property type="entry name" value="SlyX"/>
</dbReference>
<evidence type="ECO:0000313" key="2">
    <source>
        <dbReference type="EMBL" id="PVH30026.1"/>
    </source>
</evidence>
<dbReference type="OrthoDB" id="285836at2"/>
<evidence type="ECO:0000313" key="3">
    <source>
        <dbReference type="Proteomes" id="UP000245911"/>
    </source>
</evidence>
<accession>A0A2T8HX63</accession>
<dbReference type="Proteomes" id="UP000245911">
    <property type="component" value="Unassembled WGS sequence"/>
</dbReference>
<comment type="caution">
    <text evidence="2">The sequence shown here is derived from an EMBL/GenBank/DDBJ whole genome shotgun (WGS) entry which is preliminary data.</text>
</comment>
<gene>
    <name evidence="2" type="ORF">DDE20_00105</name>
</gene>